<keyword evidence="2" id="KW-1185">Reference proteome</keyword>
<reference evidence="1 2" key="1">
    <citation type="submission" date="2019-08" db="EMBL/GenBank/DDBJ databases">
        <title>Whole genome of Aphis craccivora.</title>
        <authorList>
            <person name="Voronova N.V."/>
            <person name="Shulinski R.S."/>
            <person name="Bandarenka Y.V."/>
            <person name="Zhorov D.G."/>
            <person name="Warner D."/>
        </authorList>
    </citation>
    <scope>NUCLEOTIDE SEQUENCE [LARGE SCALE GENOMIC DNA]</scope>
    <source>
        <strain evidence="1">180601</strain>
        <tissue evidence="1">Whole Body</tissue>
    </source>
</reference>
<gene>
    <name evidence="1" type="ORF">FWK35_00027151</name>
</gene>
<evidence type="ECO:0000313" key="1">
    <source>
        <dbReference type="EMBL" id="KAF0766153.1"/>
    </source>
</evidence>
<sequence>MMSYYMTHEEISTKETSLNIKKLSTRIKTKLVPKSYLARFTDNYYINRSTTRRGYSIVGRIISIVLVDGQVCDVKHNIFRVWSLIEVALIT</sequence>
<evidence type="ECO:0000313" key="2">
    <source>
        <dbReference type="Proteomes" id="UP000478052"/>
    </source>
</evidence>
<name>A0A6G0Z619_APHCR</name>
<proteinExistence type="predicted"/>
<comment type="caution">
    <text evidence="1">The sequence shown here is derived from an EMBL/GenBank/DDBJ whole genome shotgun (WGS) entry which is preliminary data.</text>
</comment>
<dbReference type="EMBL" id="VUJU01001255">
    <property type="protein sequence ID" value="KAF0766153.1"/>
    <property type="molecule type" value="Genomic_DNA"/>
</dbReference>
<dbReference type="AlphaFoldDB" id="A0A6G0Z619"/>
<protein>
    <submittedName>
        <fullName evidence="1">Uncharacterized protein</fullName>
    </submittedName>
</protein>
<dbReference type="Proteomes" id="UP000478052">
    <property type="component" value="Unassembled WGS sequence"/>
</dbReference>
<accession>A0A6G0Z619</accession>
<organism evidence="1 2">
    <name type="scientific">Aphis craccivora</name>
    <name type="common">Cowpea aphid</name>
    <dbReference type="NCBI Taxonomy" id="307492"/>
    <lineage>
        <taxon>Eukaryota</taxon>
        <taxon>Metazoa</taxon>
        <taxon>Ecdysozoa</taxon>
        <taxon>Arthropoda</taxon>
        <taxon>Hexapoda</taxon>
        <taxon>Insecta</taxon>
        <taxon>Pterygota</taxon>
        <taxon>Neoptera</taxon>
        <taxon>Paraneoptera</taxon>
        <taxon>Hemiptera</taxon>
        <taxon>Sternorrhyncha</taxon>
        <taxon>Aphidomorpha</taxon>
        <taxon>Aphidoidea</taxon>
        <taxon>Aphididae</taxon>
        <taxon>Aphidini</taxon>
        <taxon>Aphis</taxon>
        <taxon>Aphis</taxon>
    </lineage>
</organism>
<dbReference type="OrthoDB" id="6626613at2759"/>